<evidence type="ECO:0000256" key="4">
    <source>
        <dbReference type="ARBA" id="ARBA00023268"/>
    </source>
</evidence>
<dbReference type="Gene3D" id="3.40.50.150">
    <property type="entry name" value="Vaccinia Virus protein VP39"/>
    <property type="match status" value="2"/>
</dbReference>
<dbReference type="InterPro" id="IPR051419">
    <property type="entry name" value="Lys/N-term_MeTrsfase_sf"/>
</dbReference>
<feature type="region of interest" description="Disordered" evidence="7">
    <location>
        <begin position="426"/>
        <end position="459"/>
    </location>
</feature>
<feature type="compositionally biased region" description="Basic residues" evidence="7">
    <location>
        <begin position="437"/>
        <end position="446"/>
    </location>
</feature>
<comment type="similarity">
    <text evidence="1">Belongs to the methyltransferase superfamily.</text>
</comment>
<sequence>MNLLPKSSKEFSSAEYWEKFFKKRGDKSFEWYGTYTELCGVLHKYIKPTDTVLVVGCGSSELSEQLYDAGYRDLTNIDISTTAIARMQERNSARRPSMTFLCVDAQRMEPFADGSFQAALDKGTLDALAPDGSPDTVERVGRVFAEVGRVLRVGGRYVCVTLAQEHVLRAAVEHFSGEGWAVRVHRVEGQEGGFCLPVFVLVCTKFRRPAEGSAALPQILEVCEGEEGPPRRLGAPEELLGAVMEIQAYALLRSQLASHTDPAQTPTLQLCHTHTGQPRYSCHVVDSPAGATLHRASHFAVFIVPQGRETNWLFGTAEGRSQLAGSAGFRRLVVVAMHRDQEYQDMQAIQSELSAKVMELAPPGLPANHQVPFLSVGGDLGERSVMHRGSSTFSGDFVVEDVRGDEGRLYRRLIFLSNSSVVQSENLLRETGNPGSGRKRNRKKKGQRAESVQAPPLKGRGQAVDRSFLCCAHHRVMVSGLALLRGRGKDLAESPVSVLLVGLGGGALPQFLHDYVPGSRVQVLEIDPAILQVASGWFGFEQDDRLSVTLGDGLDLIDTLAQGGNCTYDVIMFDVDSKDSSLGMSCPPPAFVEQSFLEKVKSILTPQGMFVLNLVCRDPALRVGVLSVLRGLFPLIYDCGIEDEVNEILLCQQGPQEQALTPPELLSAGQALQGVLRRPGQPWDSSLDIAALLENLKIA</sequence>
<feature type="domain" description="Methyltransferase type 11" evidence="8">
    <location>
        <begin position="53"/>
        <end position="159"/>
    </location>
</feature>
<name>A0ABS2Y5R5_POLSP</name>
<organism evidence="9 10">
    <name type="scientific">Polyodon spathula</name>
    <name type="common">North American paddlefish</name>
    <name type="synonym">Squalus spathula</name>
    <dbReference type="NCBI Taxonomy" id="7913"/>
    <lineage>
        <taxon>Eukaryota</taxon>
        <taxon>Metazoa</taxon>
        <taxon>Chordata</taxon>
        <taxon>Craniata</taxon>
        <taxon>Vertebrata</taxon>
        <taxon>Euteleostomi</taxon>
        <taxon>Actinopterygii</taxon>
        <taxon>Chondrostei</taxon>
        <taxon>Acipenseriformes</taxon>
        <taxon>Polyodontidae</taxon>
        <taxon>Polyodon</taxon>
    </lineage>
</organism>
<feature type="non-terminal residue" evidence="9">
    <location>
        <position position="699"/>
    </location>
</feature>
<accession>A0ABS2Y5R5</accession>
<dbReference type="EMBL" id="JAAWVQ010109442">
    <property type="protein sequence ID" value="MBN3281524.1"/>
    <property type="molecule type" value="Genomic_DNA"/>
</dbReference>
<dbReference type="NCBIfam" id="NF037959">
    <property type="entry name" value="MFS_SpdSyn"/>
    <property type="match status" value="1"/>
</dbReference>
<keyword evidence="3" id="KW-0808">Transferase</keyword>
<dbReference type="Pfam" id="PF08241">
    <property type="entry name" value="Methyltransf_11"/>
    <property type="match status" value="1"/>
</dbReference>
<dbReference type="PANTHER" id="PTHR12176:SF78">
    <property type="entry name" value="EEF1A LYSINE AND N-TERMINAL METHYLTRANSFERASE"/>
    <property type="match status" value="1"/>
</dbReference>
<proteinExistence type="inferred from homology"/>
<evidence type="ECO:0000256" key="6">
    <source>
        <dbReference type="ARBA" id="ARBA00081503"/>
    </source>
</evidence>
<keyword evidence="10" id="KW-1185">Reference proteome</keyword>
<evidence type="ECO:0000256" key="2">
    <source>
        <dbReference type="ARBA" id="ARBA00022603"/>
    </source>
</evidence>
<dbReference type="CDD" id="cd02440">
    <property type="entry name" value="AdoMet_MTases"/>
    <property type="match status" value="1"/>
</dbReference>
<comment type="caution">
    <text evidence="9">The sequence shown here is derived from an EMBL/GenBank/DDBJ whole genome shotgun (WGS) entry which is preliminary data.</text>
</comment>
<keyword evidence="4" id="KW-0511">Multifunctional enzyme</keyword>
<reference evidence="9" key="1">
    <citation type="journal article" date="2021" name="Cell">
        <title>Tracing the genetic footprints of vertebrate landing in non-teleost ray-finned fishes.</title>
        <authorList>
            <person name="Bi X."/>
            <person name="Wang K."/>
            <person name="Yang L."/>
            <person name="Pan H."/>
            <person name="Jiang H."/>
            <person name="Wei Q."/>
            <person name="Fang M."/>
            <person name="Yu H."/>
            <person name="Zhu C."/>
            <person name="Cai Y."/>
            <person name="He Y."/>
            <person name="Gan X."/>
            <person name="Zeng H."/>
            <person name="Yu D."/>
            <person name="Zhu Y."/>
            <person name="Jiang H."/>
            <person name="Qiu Q."/>
            <person name="Yang H."/>
            <person name="Zhang Y.E."/>
            <person name="Wang W."/>
            <person name="Zhu M."/>
            <person name="He S."/>
            <person name="Zhang G."/>
        </authorList>
    </citation>
    <scope>NUCLEOTIDE SEQUENCE</scope>
    <source>
        <strain evidence="9">Pddl_001</strain>
    </source>
</reference>
<dbReference type="InterPro" id="IPR013216">
    <property type="entry name" value="Methyltransf_11"/>
</dbReference>
<keyword evidence="2" id="KW-0489">Methyltransferase</keyword>
<feature type="non-terminal residue" evidence="9">
    <location>
        <position position="1"/>
    </location>
</feature>
<evidence type="ECO:0000256" key="7">
    <source>
        <dbReference type="SAM" id="MobiDB-lite"/>
    </source>
</evidence>
<dbReference type="SUPFAM" id="SSF53335">
    <property type="entry name" value="S-adenosyl-L-methionine-dependent methyltransferases"/>
    <property type="match status" value="2"/>
</dbReference>
<protein>
    <recommendedName>
        <fullName evidence="5">eEF1A lysine and N-terminal methyltransferase</fullName>
    </recommendedName>
    <alternativeName>
        <fullName evidence="6">Methyltransferase-like protein 13</fullName>
    </alternativeName>
</protein>
<evidence type="ECO:0000313" key="10">
    <source>
        <dbReference type="Proteomes" id="UP001166093"/>
    </source>
</evidence>
<evidence type="ECO:0000256" key="1">
    <source>
        <dbReference type="ARBA" id="ARBA00008361"/>
    </source>
</evidence>
<evidence type="ECO:0000256" key="3">
    <source>
        <dbReference type="ARBA" id="ARBA00022679"/>
    </source>
</evidence>
<dbReference type="Proteomes" id="UP001166093">
    <property type="component" value="Unassembled WGS sequence"/>
</dbReference>
<gene>
    <name evidence="9" type="primary">Mettl13</name>
    <name evidence="9" type="ORF">GTO93_0001368</name>
</gene>
<dbReference type="PANTHER" id="PTHR12176">
    <property type="entry name" value="SAM-DEPENDENT METHYLTRANSFERASE SUPERFAMILY PROTEIN"/>
    <property type="match status" value="1"/>
</dbReference>
<evidence type="ECO:0000313" key="9">
    <source>
        <dbReference type="EMBL" id="MBN3281524.1"/>
    </source>
</evidence>
<evidence type="ECO:0000256" key="5">
    <source>
        <dbReference type="ARBA" id="ARBA00071300"/>
    </source>
</evidence>
<dbReference type="InterPro" id="IPR029063">
    <property type="entry name" value="SAM-dependent_MTases_sf"/>
</dbReference>
<evidence type="ECO:0000259" key="8">
    <source>
        <dbReference type="Pfam" id="PF08241"/>
    </source>
</evidence>